<comment type="cofactor">
    <cofactor evidence="9">
        <name>Cu(2+)</name>
        <dbReference type="ChEBI" id="CHEBI:29036"/>
    </cofactor>
    <text evidence="9">The crystal structure with reduced Cu(1+) has also been determined.</text>
</comment>
<comment type="similarity">
    <text evidence="2">Belongs to the plastocyanin family.</text>
</comment>
<feature type="binding site" evidence="9">
    <location>
        <position position="106"/>
    </location>
    <ligand>
        <name>Cu cation</name>
        <dbReference type="ChEBI" id="CHEBI:23378"/>
    </ligand>
</feature>
<dbReference type="InterPro" id="IPR028871">
    <property type="entry name" value="BlueCu_1_BS"/>
</dbReference>
<evidence type="ECO:0000313" key="13">
    <source>
        <dbReference type="Proteomes" id="UP000035067"/>
    </source>
</evidence>
<comment type="subcellular location">
    <subcellularLocation>
        <location evidence="1">Membrane</location>
        <topology evidence="1">Peripheral membrane protein</topology>
    </subcellularLocation>
</comment>
<dbReference type="GO" id="GO:0005507">
    <property type="term" value="F:copper ion binding"/>
    <property type="evidence" value="ECO:0007669"/>
    <property type="project" value="InterPro"/>
</dbReference>
<evidence type="ECO:0000256" key="2">
    <source>
        <dbReference type="ARBA" id="ARBA00005338"/>
    </source>
</evidence>
<dbReference type="InterPro" id="IPR008972">
    <property type="entry name" value="Cupredoxin"/>
</dbReference>
<feature type="signal peptide" evidence="10">
    <location>
        <begin position="1"/>
        <end position="27"/>
    </location>
</feature>
<evidence type="ECO:0000256" key="10">
    <source>
        <dbReference type="SAM" id="SignalP"/>
    </source>
</evidence>
<evidence type="ECO:0000256" key="4">
    <source>
        <dbReference type="ARBA" id="ARBA00022723"/>
    </source>
</evidence>
<comment type="caution">
    <text evidence="12">The sequence shown here is derived from an EMBL/GenBank/DDBJ whole genome shotgun (WGS) entry which is preliminary data.</text>
</comment>
<dbReference type="PANTHER" id="PTHR34192">
    <property type="entry name" value="PLASTOCYANIN MAJOR ISOFORM, CHLOROPLASTIC-RELATED"/>
    <property type="match status" value="1"/>
</dbReference>
<dbReference type="GO" id="GO:0009055">
    <property type="term" value="F:electron transfer activity"/>
    <property type="evidence" value="ECO:0007669"/>
    <property type="project" value="InterPro"/>
</dbReference>
<dbReference type="PROSITE" id="PS00196">
    <property type="entry name" value="COPPER_BLUE"/>
    <property type="match status" value="1"/>
</dbReference>
<dbReference type="NCBIfam" id="TIGR02656">
    <property type="entry name" value="cyanin_plasto"/>
    <property type="match status" value="1"/>
</dbReference>
<feature type="chain" id="PRO_5002545688" evidence="10">
    <location>
        <begin position="28"/>
        <end position="118"/>
    </location>
</feature>
<evidence type="ECO:0000256" key="1">
    <source>
        <dbReference type="ARBA" id="ARBA00004170"/>
    </source>
</evidence>
<feature type="binding site" evidence="9">
    <location>
        <position position="111"/>
    </location>
    <ligand>
        <name>Cu cation</name>
        <dbReference type="ChEBI" id="CHEBI:23378"/>
    </ligand>
</feature>
<evidence type="ECO:0000256" key="6">
    <source>
        <dbReference type="ARBA" id="ARBA00023008"/>
    </source>
</evidence>
<feature type="binding site" evidence="9">
    <location>
        <position position="103"/>
    </location>
    <ligand>
        <name>Cu cation</name>
        <dbReference type="ChEBI" id="CHEBI:23378"/>
    </ligand>
</feature>
<keyword evidence="4 9" id="KW-0479">Metal-binding</keyword>
<dbReference type="CDD" id="cd04219">
    <property type="entry name" value="Plastocyanin"/>
    <property type="match status" value="1"/>
</dbReference>
<dbReference type="InterPro" id="IPR000923">
    <property type="entry name" value="BlueCu_1"/>
</dbReference>
<evidence type="ECO:0000256" key="3">
    <source>
        <dbReference type="ARBA" id="ARBA00022448"/>
    </source>
</evidence>
<reference evidence="12 13" key="1">
    <citation type="submission" date="2015-01" db="EMBL/GenBank/DDBJ databases">
        <title>Lifestyle Evolution in Cyanobacterial Symbionts of Sponges.</title>
        <authorList>
            <person name="Burgsdorf I."/>
            <person name="Slaby B.M."/>
            <person name="Handley K.M."/>
            <person name="Haber M."/>
            <person name="Blom J."/>
            <person name="Marshall C.W."/>
            <person name="Gilbert J.A."/>
            <person name="Hentschel U."/>
            <person name="Steindler L."/>
        </authorList>
    </citation>
    <scope>NUCLEOTIDE SEQUENCE [LARGE SCALE GENOMIC DNA]</scope>
    <source>
        <strain evidence="12">SP3</strain>
    </source>
</reference>
<dbReference type="Gene3D" id="2.60.40.420">
    <property type="entry name" value="Cupredoxins - blue copper proteins"/>
    <property type="match status" value="1"/>
</dbReference>
<evidence type="ECO:0000256" key="8">
    <source>
        <dbReference type="ARBA" id="ARBA00023136"/>
    </source>
</evidence>
<keyword evidence="3" id="KW-0813">Transport</keyword>
<evidence type="ECO:0000256" key="9">
    <source>
        <dbReference type="PIRSR" id="PIRSR602387-1"/>
    </source>
</evidence>
<accession>A0A0G2J537</accession>
<keyword evidence="7" id="KW-0793">Thylakoid</keyword>
<dbReference type="SUPFAM" id="SSF49503">
    <property type="entry name" value="Cupredoxins"/>
    <property type="match status" value="1"/>
</dbReference>
<keyword evidence="8" id="KW-0472">Membrane</keyword>
<evidence type="ECO:0000256" key="5">
    <source>
        <dbReference type="ARBA" id="ARBA00022982"/>
    </source>
</evidence>
<feature type="domain" description="Blue (type 1) copper" evidence="11">
    <location>
        <begin position="30"/>
        <end position="118"/>
    </location>
</feature>
<evidence type="ECO:0000259" key="11">
    <source>
        <dbReference type="Pfam" id="PF00127"/>
    </source>
</evidence>
<dbReference type="InterPro" id="IPR002387">
    <property type="entry name" value="Plastocyanin"/>
</dbReference>
<protein>
    <submittedName>
        <fullName evidence="12">Plastocyanin</fullName>
    </submittedName>
</protein>
<proteinExistence type="inferred from homology"/>
<dbReference type="PATRIC" id="fig|1604020.3.peg.42"/>
<dbReference type="Proteomes" id="UP000035067">
    <property type="component" value="Unassembled WGS sequence"/>
</dbReference>
<dbReference type="EMBL" id="JXQG01000017">
    <property type="protein sequence ID" value="KKZ12597.1"/>
    <property type="molecule type" value="Genomic_DNA"/>
</dbReference>
<dbReference type="GO" id="GO:0016020">
    <property type="term" value="C:membrane"/>
    <property type="evidence" value="ECO:0007669"/>
    <property type="project" value="UniProtKB-SubCell"/>
</dbReference>
<name>A0A0G2J537_9SYNE</name>
<dbReference type="Pfam" id="PF00127">
    <property type="entry name" value="Copper-bind"/>
    <property type="match status" value="1"/>
</dbReference>
<gene>
    <name evidence="12" type="ORF">TE42_04130</name>
</gene>
<dbReference type="PRINTS" id="PR00156">
    <property type="entry name" value="COPPERBLUE"/>
</dbReference>
<dbReference type="AlphaFoldDB" id="A0A0G2J537"/>
<keyword evidence="10" id="KW-0732">Signal</keyword>
<dbReference type="InterPro" id="IPR001235">
    <property type="entry name" value="Copper_blue_Plastocyanin"/>
</dbReference>
<feature type="binding site" evidence="9">
    <location>
        <position position="66"/>
    </location>
    <ligand>
        <name>Cu cation</name>
        <dbReference type="ChEBI" id="CHEBI:23378"/>
    </ligand>
</feature>
<keyword evidence="6 9" id="KW-0186">Copper</keyword>
<sequence length="118" mass="12356">MSRLLGICLAAVLSLAGLLGWGSTAAAATVEVKMGTDSGLLAFEPSTLTINSGDTVDFVNHKLGPHNVVVEGHSELSHTDLAFTPGESWTQTFSEPGTYSYYCEPHRGAGMVGTITVE</sequence>
<dbReference type="PRINTS" id="PR00157">
    <property type="entry name" value="PLASTOCYANIN"/>
</dbReference>
<evidence type="ECO:0000256" key="7">
    <source>
        <dbReference type="ARBA" id="ARBA00023078"/>
    </source>
</evidence>
<dbReference type="PANTHER" id="PTHR34192:SF10">
    <property type="entry name" value="PLASTOCYANIN MAJOR ISOFORM, CHLOROPLASTIC-RELATED"/>
    <property type="match status" value="1"/>
</dbReference>
<keyword evidence="5" id="KW-0249">Electron transport</keyword>
<organism evidence="12 13">
    <name type="scientific">Candidatus Synechococcus spongiarum SP3</name>
    <dbReference type="NCBI Taxonomy" id="1604020"/>
    <lineage>
        <taxon>Bacteria</taxon>
        <taxon>Bacillati</taxon>
        <taxon>Cyanobacteriota</taxon>
        <taxon>Cyanophyceae</taxon>
        <taxon>Synechococcales</taxon>
        <taxon>Synechococcaceae</taxon>
        <taxon>Synechococcus</taxon>
    </lineage>
</organism>
<evidence type="ECO:0000313" key="12">
    <source>
        <dbReference type="EMBL" id="KKZ12597.1"/>
    </source>
</evidence>